<sequence>MEAGGTFSVPKTLHIMSGGHIKTDPSSVLEIEITGDFIMDDGAKVSGTTNAANETAATVLITTTGNVLLKGSGASGAIISMNQNGPSCSGGKGGKVDILSTGGNITVESGAKVTVDAKCPAGEIELKAPKGLVTIDGLLSSESKLTGTGGNQRPGGGPVTIVAGCDLTVGTMGIVRSKGRDPGADLVHLEGGCDVAVLGLVQSTGPGHAVPNNPVNHCNNLNRPDKQSNSTACVEIWSGGTLTINAFDANNGQVNADTAQSGGHQRSWIDMFASGNISIIGDVAGSYAVHANQSVTNADGGIITVKSVGGSVTTSGLAVQANATKAGSRGGEITIHAGGAGAPDGNLDFGSSSIQARGGNAGTFSSGGTIEGVSFTGALLGTVGGQLNAGGGVPANGTVTLQSCVGTAYNGAVTPAVTINPDDCAGAVSLPAYVVLPTCSCGGPPPNGSCPVCELDGGGMPVTVVVDQNTTVDFNPAIPACVGDADLCAFFTYDKTGLTPDTWKGIFDLGGKKLVVMAGVTVKTAQVPPAGSERAAPGIEIRTTCEVVVELSAVILVESYNDKTGDVVIHADGKITIDGEVTNRVTGTLGVPGNITISSYCGDVTTGPMSLIQNIGIDRGGGDIIIASCCGGDVVLNGLVLARAKAHATGAPKPDIYIAAFEGDVVVNANTAEPFFDEYNPFGTKYDIFPGVLSWVTHASNPGSVTMQASGNVEVYGHGDDATPPVRPSFAAIATGTGTSNPRGGKVDVRAGENAIGTDRALESFGNDNLIGGIKLWAGGDVNLARLGANNSFGPVVDSAGSKKGGPNEIRAFQGAITIAPNTLVDASAPVLGVNLLTSCVGVTNSGTVSPPDANAADDAGVCAQTSPAPLFADCKALGVNN</sequence>
<comment type="caution">
    <text evidence="1">The sequence shown here is derived from an EMBL/GenBank/DDBJ whole genome shotgun (WGS) entry which is preliminary data.</text>
</comment>
<organism evidence="1 2">
    <name type="scientific">Candidatus Ryanbacteria bacterium RIFCSPHIGHO2_02_FULL_45_13b</name>
    <dbReference type="NCBI Taxonomy" id="1802117"/>
    <lineage>
        <taxon>Bacteria</taxon>
        <taxon>Candidatus Ryaniibacteriota</taxon>
    </lineage>
</organism>
<gene>
    <name evidence="1" type="ORF">A3J54_02045</name>
</gene>
<dbReference type="Proteomes" id="UP000176576">
    <property type="component" value="Unassembled WGS sequence"/>
</dbReference>
<dbReference type="AlphaFoldDB" id="A0A1G2G3C8"/>
<accession>A0A1G2G3C8</accession>
<reference evidence="1 2" key="1">
    <citation type="journal article" date="2016" name="Nat. Commun.">
        <title>Thousands of microbial genomes shed light on interconnected biogeochemical processes in an aquifer system.</title>
        <authorList>
            <person name="Anantharaman K."/>
            <person name="Brown C.T."/>
            <person name="Hug L.A."/>
            <person name="Sharon I."/>
            <person name="Castelle C.J."/>
            <person name="Probst A.J."/>
            <person name="Thomas B.C."/>
            <person name="Singh A."/>
            <person name="Wilkins M.J."/>
            <person name="Karaoz U."/>
            <person name="Brodie E.L."/>
            <person name="Williams K.H."/>
            <person name="Hubbard S.S."/>
            <person name="Banfield J.F."/>
        </authorList>
    </citation>
    <scope>NUCLEOTIDE SEQUENCE [LARGE SCALE GENOMIC DNA]</scope>
</reference>
<evidence type="ECO:0000313" key="1">
    <source>
        <dbReference type="EMBL" id="OGZ44783.1"/>
    </source>
</evidence>
<name>A0A1G2G3C8_9BACT</name>
<dbReference type="EMBL" id="MHNN01000028">
    <property type="protein sequence ID" value="OGZ44783.1"/>
    <property type="molecule type" value="Genomic_DNA"/>
</dbReference>
<proteinExistence type="predicted"/>
<protein>
    <submittedName>
        <fullName evidence="1">Uncharacterized protein</fullName>
    </submittedName>
</protein>
<evidence type="ECO:0000313" key="2">
    <source>
        <dbReference type="Proteomes" id="UP000176576"/>
    </source>
</evidence>